<evidence type="ECO:0000256" key="3">
    <source>
        <dbReference type="ARBA" id="ARBA00023163"/>
    </source>
</evidence>
<evidence type="ECO:0000313" key="5">
    <source>
        <dbReference type="EMBL" id="HIT94603.1"/>
    </source>
</evidence>
<dbReference type="PANTHER" id="PTHR33154:SF33">
    <property type="entry name" value="TRANSCRIPTIONAL REPRESSOR SDPR"/>
    <property type="match status" value="1"/>
</dbReference>
<dbReference type="GO" id="GO:0003677">
    <property type="term" value="F:DNA binding"/>
    <property type="evidence" value="ECO:0007669"/>
    <property type="project" value="UniProtKB-KW"/>
</dbReference>
<keyword evidence="2" id="KW-0238">DNA-binding</keyword>
<dbReference type="InterPro" id="IPR036388">
    <property type="entry name" value="WH-like_DNA-bd_sf"/>
</dbReference>
<dbReference type="InterPro" id="IPR001845">
    <property type="entry name" value="HTH_ArsR_DNA-bd_dom"/>
</dbReference>
<sequence>MGDAFRALADPTRREILRMLGQQDLTAGEIADRFDMTRPSISHHLNILKSAGLIDDEREGQFIRYSLNTTVMEQVIQWFYDCGLLKSEKGGDSDE</sequence>
<protein>
    <submittedName>
        <fullName evidence="5">Winged helix-turn-helix transcriptional regulator</fullName>
    </submittedName>
</protein>
<dbReference type="EMBL" id="DVLW01000149">
    <property type="protein sequence ID" value="HIT94603.1"/>
    <property type="molecule type" value="Genomic_DNA"/>
</dbReference>
<dbReference type="NCBIfam" id="NF033788">
    <property type="entry name" value="HTH_metalloreg"/>
    <property type="match status" value="1"/>
</dbReference>
<dbReference type="Proteomes" id="UP000824160">
    <property type="component" value="Unassembled WGS sequence"/>
</dbReference>
<dbReference type="InterPro" id="IPR047796">
    <property type="entry name" value="SdpR-like_repress"/>
</dbReference>
<dbReference type="PROSITE" id="PS50987">
    <property type="entry name" value="HTH_ARSR_2"/>
    <property type="match status" value="1"/>
</dbReference>
<proteinExistence type="predicted"/>
<comment type="caution">
    <text evidence="5">The sequence shown here is derived from an EMBL/GenBank/DDBJ whole genome shotgun (WGS) entry which is preliminary data.</text>
</comment>
<dbReference type="Pfam" id="PF12840">
    <property type="entry name" value="HTH_20"/>
    <property type="match status" value="1"/>
</dbReference>
<dbReference type="Gene3D" id="1.10.10.10">
    <property type="entry name" value="Winged helix-like DNA-binding domain superfamily/Winged helix DNA-binding domain"/>
    <property type="match status" value="1"/>
</dbReference>
<evidence type="ECO:0000256" key="1">
    <source>
        <dbReference type="ARBA" id="ARBA00023015"/>
    </source>
</evidence>
<reference evidence="5" key="1">
    <citation type="submission" date="2020-10" db="EMBL/GenBank/DDBJ databases">
        <authorList>
            <person name="Gilroy R."/>
        </authorList>
    </citation>
    <scope>NUCLEOTIDE SEQUENCE</scope>
    <source>
        <strain evidence="5">ChiBcec7-5410</strain>
    </source>
</reference>
<feature type="domain" description="HTH arsR-type" evidence="4">
    <location>
        <begin position="1"/>
        <end position="87"/>
    </location>
</feature>
<dbReference type="CDD" id="cd00090">
    <property type="entry name" value="HTH_ARSR"/>
    <property type="match status" value="1"/>
</dbReference>
<dbReference type="SMART" id="SM00418">
    <property type="entry name" value="HTH_ARSR"/>
    <property type="match status" value="1"/>
</dbReference>
<reference evidence="5" key="2">
    <citation type="journal article" date="2021" name="PeerJ">
        <title>Extensive microbial diversity within the chicken gut microbiome revealed by metagenomics and culture.</title>
        <authorList>
            <person name="Gilroy R."/>
            <person name="Ravi A."/>
            <person name="Getino M."/>
            <person name="Pursley I."/>
            <person name="Horton D.L."/>
            <person name="Alikhan N.F."/>
            <person name="Baker D."/>
            <person name="Gharbi K."/>
            <person name="Hall N."/>
            <person name="Watson M."/>
            <person name="Adriaenssens E.M."/>
            <person name="Foster-Nyarko E."/>
            <person name="Jarju S."/>
            <person name="Secka A."/>
            <person name="Antonio M."/>
            <person name="Oren A."/>
            <person name="Chaudhuri R.R."/>
            <person name="La Ragione R."/>
            <person name="Hildebrand F."/>
            <person name="Pallen M.J."/>
        </authorList>
    </citation>
    <scope>NUCLEOTIDE SEQUENCE</scope>
    <source>
        <strain evidence="5">ChiBcec7-5410</strain>
    </source>
</reference>
<dbReference type="InterPro" id="IPR036390">
    <property type="entry name" value="WH_DNA-bd_sf"/>
</dbReference>
<evidence type="ECO:0000313" key="6">
    <source>
        <dbReference type="Proteomes" id="UP000824160"/>
    </source>
</evidence>
<dbReference type="InterPro" id="IPR051081">
    <property type="entry name" value="HTH_MetalResp_TranReg"/>
</dbReference>
<keyword evidence="3" id="KW-0804">Transcription</keyword>
<dbReference type="PANTHER" id="PTHR33154">
    <property type="entry name" value="TRANSCRIPTIONAL REGULATOR, ARSR FAMILY"/>
    <property type="match status" value="1"/>
</dbReference>
<organism evidence="5 6">
    <name type="scientific">Candidatus Faecivivens stercoripullorum</name>
    <dbReference type="NCBI Taxonomy" id="2840805"/>
    <lineage>
        <taxon>Bacteria</taxon>
        <taxon>Bacillati</taxon>
        <taxon>Bacillota</taxon>
        <taxon>Clostridia</taxon>
        <taxon>Eubacteriales</taxon>
        <taxon>Oscillospiraceae</taxon>
        <taxon>Oscillospiraceae incertae sedis</taxon>
        <taxon>Candidatus Faecivivens</taxon>
    </lineage>
</organism>
<evidence type="ECO:0000259" key="4">
    <source>
        <dbReference type="PROSITE" id="PS50987"/>
    </source>
</evidence>
<dbReference type="SUPFAM" id="SSF46785">
    <property type="entry name" value="Winged helix' DNA-binding domain"/>
    <property type="match status" value="1"/>
</dbReference>
<evidence type="ECO:0000256" key="2">
    <source>
        <dbReference type="ARBA" id="ARBA00023125"/>
    </source>
</evidence>
<dbReference type="GO" id="GO:0003700">
    <property type="term" value="F:DNA-binding transcription factor activity"/>
    <property type="evidence" value="ECO:0007669"/>
    <property type="project" value="InterPro"/>
</dbReference>
<accession>A0A9D1KR22</accession>
<dbReference type="PRINTS" id="PR00778">
    <property type="entry name" value="HTHARSR"/>
</dbReference>
<gene>
    <name evidence="5" type="ORF">IAC43_05420</name>
</gene>
<keyword evidence="1" id="KW-0805">Transcription regulation</keyword>
<dbReference type="NCBIfam" id="NF033789">
    <property type="entry name" value="repress_SdpR"/>
    <property type="match status" value="1"/>
</dbReference>
<dbReference type="AlphaFoldDB" id="A0A9D1KR22"/>
<name>A0A9D1KR22_9FIRM</name>
<dbReference type="InterPro" id="IPR011991">
    <property type="entry name" value="ArsR-like_HTH"/>
</dbReference>